<sequence length="385" mass="42329">MGKIISIAVFEVKRLFKNRRAFLLLFGMPLLFTFIFGGVITGGGENKPEIAVVDEDQTEASQALVNEMKASDSFTFTKGNAKRVAEQFDNQEITGYISVEKGFESMLQNAEPPEVVFVSAPSFEGAALVKQLLNDSIVKQKVSVAAAKLYQETTGENPAVIKEKISAELTSVPAAFETVSVTKNENVQSMNNLTARSAGFTIMFVMIAILSSTGILLEARQNGVWYRMMSTPATKVEVLCGYMLAFFVIGWIQFGILMTLSEKIFHIEWGNPFANMILVSSLLLCSIGLGLFLAGFVKTSEQQSVFGNLIIISTCMIAGVYWPVDIMPDSIQNISRFLPQYWGMEGFTELTARGGDITDIVTPVGILLGFAVMFLMVGLRRVRFE</sequence>
<feature type="transmembrane region" description="Helical" evidence="8">
    <location>
        <begin position="360"/>
        <end position="379"/>
    </location>
</feature>
<dbReference type="OrthoDB" id="266913at2"/>
<evidence type="ECO:0000256" key="2">
    <source>
        <dbReference type="ARBA" id="ARBA00007783"/>
    </source>
</evidence>
<feature type="transmembrane region" description="Helical" evidence="8">
    <location>
        <begin position="238"/>
        <end position="261"/>
    </location>
</feature>
<keyword evidence="6 8" id="KW-1133">Transmembrane helix</keyword>
<gene>
    <name evidence="10" type="ORF">AM506_19320</name>
</gene>
<evidence type="ECO:0000256" key="7">
    <source>
        <dbReference type="ARBA" id="ARBA00023136"/>
    </source>
</evidence>
<comment type="similarity">
    <text evidence="2">Belongs to the ABC-2 integral membrane protein family.</text>
</comment>
<evidence type="ECO:0000256" key="3">
    <source>
        <dbReference type="ARBA" id="ARBA00022448"/>
    </source>
</evidence>
<dbReference type="Gene3D" id="3.40.1710.10">
    <property type="entry name" value="abc type-2 transporter like domain"/>
    <property type="match status" value="1"/>
</dbReference>
<proteinExistence type="inferred from homology"/>
<evidence type="ECO:0000313" key="10">
    <source>
        <dbReference type="EMBL" id="KPL57972.1"/>
    </source>
</evidence>
<evidence type="ECO:0000256" key="6">
    <source>
        <dbReference type="ARBA" id="ARBA00022989"/>
    </source>
</evidence>
<dbReference type="PROSITE" id="PS51012">
    <property type="entry name" value="ABC_TM2"/>
    <property type="match status" value="1"/>
</dbReference>
<evidence type="ECO:0000256" key="4">
    <source>
        <dbReference type="ARBA" id="ARBA00022475"/>
    </source>
</evidence>
<feature type="transmembrane region" description="Helical" evidence="8">
    <location>
        <begin position="198"/>
        <end position="217"/>
    </location>
</feature>
<dbReference type="InterPro" id="IPR047817">
    <property type="entry name" value="ABC2_TM_bact-type"/>
</dbReference>
<dbReference type="eggNOG" id="COG0842">
    <property type="taxonomic scope" value="Bacteria"/>
</dbReference>
<keyword evidence="3" id="KW-0813">Transport</keyword>
<keyword evidence="4" id="KW-1003">Cell membrane</keyword>
<dbReference type="Proteomes" id="UP000050398">
    <property type="component" value="Unassembled WGS sequence"/>
</dbReference>
<name>A0A0P6WB09_9BACI</name>
<dbReference type="InterPro" id="IPR013525">
    <property type="entry name" value="ABC2_TM"/>
</dbReference>
<dbReference type="InterPro" id="IPR051449">
    <property type="entry name" value="ABC-2_transporter_component"/>
</dbReference>
<feature type="transmembrane region" description="Helical" evidence="8">
    <location>
        <begin position="273"/>
        <end position="293"/>
    </location>
</feature>
<evidence type="ECO:0000256" key="5">
    <source>
        <dbReference type="ARBA" id="ARBA00022692"/>
    </source>
</evidence>
<reference evidence="10 11" key="1">
    <citation type="submission" date="2015-08" db="EMBL/GenBank/DDBJ databases">
        <title>Draft Genome Sequence of Bacillus vietnamensis UCD-SED5.</title>
        <authorList>
            <person name="Lee R.D."/>
            <person name="Jospin G."/>
            <person name="Lang J.M."/>
            <person name="Coil D.A."/>
            <person name="Eisen J.A."/>
        </authorList>
    </citation>
    <scope>NUCLEOTIDE SEQUENCE [LARGE SCALE GENOMIC DNA]</scope>
    <source>
        <strain evidence="10 11">UCD-SED5</strain>
    </source>
</reference>
<feature type="transmembrane region" description="Helical" evidence="8">
    <location>
        <begin position="305"/>
        <end position="324"/>
    </location>
</feature>
<organism evidence="10 11">
    <name type="scientific">Rossellomorea vietnamensis</name>
    <dbReference type="NCBI Taxonomy" id="218284"/>
    <lineage>
        <taxon>Bacteria</taxon>
        <taxon>Bacillati</taxon>
        <taxon>Bacillota</taxon>
        <taxon>Bacilli</taxon>
        <taxon>Bacillales</taxon>
        <taxon>Bacillaceae</taxon>
        <taxon>Rossellomorea</taxon>
    </lineage>
</organism>
<comment type="caution">
    <text evidence="10">The sequence shown here is derived from an EMBL/GenBank/DDBJ whole genome shotgun (WGS) entry which is preliminary data.</text>
</comment>
<dbReference type="RefSeq" id="WP_060674430.1">
    <property type="nucleotide sequence ID" value="NZ_LIXZ01000022.1"/>
</dbReference>
<dbReference type="Pfam" id="PF12698">
    <property type="entry name" value="ABC2_membrane_3"/>
    <property type="match status" value="1"/>
</dbReference>
<comment type="subcellular location">
    <subcellularLocation>
        <location evidence="1">Cell membrane</location>
        <topology evidence="1">Multi-pass membrane protein</topology>
    </subcellularLocation>
</comment>
<dbReference type="PANTHER" id="PTHR30294">
    <property type="entry name" value="MEMBRANE COMPONENT OF ABC TRANSPORTER YHHJ-RELATED"/>
    <property type="match status" value="1"/>
</dbReference>
<evidence type="ECO:0000256" key="8">
    <source>
        <dbReference type="SAM" id="Phobius"/>
    </source>
</evidence>
<dbReference type="GO" id="GO:0140359">
    <property type="term" value="F:ABC-type transporter activity"/>
    <property type="evidence" value="ECO:0007669"/>
    <property type="project" value="InterPro"/>
</dbReference>
<dbReference type="PATRIC" id="fig|218284.4.peg.2408"/>
<protein>
    <recommendedName>
        <fullName evidence="9">ABC transmembrane type-2 domain-containing protein</fullName>
    </recommendedName>
</protein>
<accession>A0A0P6WB09</accession>
<keyword evidence="7 8" id="KW-0472">Membrane</keyword>
<evidence type="ECO:0000259" key="9">
    <source>
        <dbReference type="PROSITE" id="PS51012"/>
    </source>
</evidence>
<evidence type="ECO:0000256" key="1">
    <source>
        <dbReference type="ARBA" id="ARBA00004651"/>
    </source>
</evidence>
<keyword evidence="5 8" id="KW-0812">Transmembrane</keyword>
<dbReference type="AlphaFoldDB" id="A0A0P6WB09"/>
<feature type="domain" description="ABC transmembrane type-2" evidence="9">
    <location>
        <begin position="158"/>
        <end position="385"/>
    </location>
</feature>
<dbReference type="EMBL" id="LIXZ01000022">
    <property type="protein sequence ID" value="KPL57972.1"/>
    <property type="molecule type" value="Genomic_DNA"/>
</dbReference>
<dbReference type="GO" id="GO:0005886">
    <property type="term" value="C:plasma membrane"/>
    <property type="evidence" value="ECO:0007669"/>
    <property type="project" value="UniProtKB-SubCell"/>
</dbReference>
<dbReference type="PANTHER" id="PTHR30294:SF45">
    <property type="entry name" value="LINEARMYCIN RESISTANCE PERMEASE PROTEIN LNRN"/>
    <property type="match status" value="1"/>
</dbReference>
<feature type="transmembrane region" description="Helical" evidence="8">
    <location>
        <begin position="21"/>
        <end position="40"/>
    </location>
</feature>
<evidence type="ECO:0000313" key="11">
    <source>
        <dbReference type="Proteomes" id="UP000050398"/>
    </source>
</evidence>